<evidence type="ECO:0000313" key="1">
    <source>
        <dbReference type="EMBL" id="KAK9689583.1"/>
    </source>
</evidence>
<protein>
    <submittedName>
        <fullName evidence="1">Uncharacterized protein</fullName>
    </submittedName>
</protein>
<reference evidence="1" key="1">
    <citation type="submission" date="2024-03" db="EMBL/GenBank/DDBJ databases">
        <title>WGS assembly of Saponaria officinalis var. Norfolk2.</title>
        <authorList>
            <person name="Jenkins J."/>
            <person name="Shu S."/>
            <person name="Grimwood J."/>
            <person name="Barry K."/>
            <person name="Goodstein D."/>
            <person name="Schmutz J."/>
            <person name="Leebens-Mack J."/>
            <person name="Osbourn A."/>
        </authorList>
    </citation>
    <scope>NUCLEOTIDE SEQUENCE [LARGE SCALE GENOMIC DNA]</scope>
    <source>
        <strain evidence="1">JIC</strain>
    </source>
</reference>
<sequence length="125" mass="14495">MHISSVAINILDNLSLINSLFWTINQEMNLCLGIPTWFHTYLYQLTMLLVTANHLWPSETVYTPSTLNHPPPTYLATSLLFTLQIFLQAQLENIGGQYVCQFAPLGIVWFKTLEWIRMKCYSRKV</sequence>
<name>A0AAW1IJ86_SAPOF</name>
<evidence type="ECO:0000313" key="2">
    <source>
        <dbReference type="Proteomes" id="UP001443914"/>
    </source>
</evidence>
<gene>
    <name evidence="1" type="ORF">RND81_09G068900</name>
</gene>
<dbReference type="EMBL" id="JBDFQZ010000009">
    <property type="protein sequence ID" value="KAK9689583.1"/>
    <property type="molecule type" value="Genomic_DNA"/>
</dbReference>
<proteinExistence type="predicted"/>
<organism evidence="1 2">
    <name type="scientific">Saponaria officinalis</name>
    <name type="common">Common soapwort</name>
    <name type="synonym">Lychnis saponaria</name>
    <dbReference type="NCBI Taxonomy" id="3572"/>
    <lineage>
        <taxon>Eukaryota</taxon>
        <taxon>Viridiplantae</taxon>
        <taxon>Streptophyta</taxon>
        <taxon>Embryophyta</taxon>
        <taxon>Tracheophyta</taxon>
        <taxon>Spermatophyta</taxon>
        <taxon>Magnoliopsida</taxon>
        <taxon>eudicotyledons</taxon>
        <taxon>Gunneridae</taxon>
        <taxon>Pentapetalae</taxon>
        <taxon>Caryophyllales</taxon>
        <taxon>Caryophyllaceae</taxon>
        <taxon>Caryophylleae</taxon>
        <taxon>Saponaria</taxon>
    </lineage>
</organism>
<comment type="caution">
    <text evidence="1">The sequence shown here is derived from an EMBL/GenBank/DDBJ whole genome shotgun (WGS) entry which is preliminary data.</text>
</comment>
<dbReference type="Proteomes" id="UP001443914">
    <property type="component" value="Unassembled WGS sequence"/>
</dbReference>
<dbReference type="AlphaFoldDB" id="A0AAW1IJ86"/>
<accession>A0AAW1IJ86</accession>
<keyword evidence="2" id="KW-1185">Reference proteome</keyword>